<dbReference type="Gramene" id="Pp3c22_11030V3.1">
    <property type="protein sequence ID" value="PAC:32903223.CDS.1"/>
    <property type="gene ID" value="Pp3c22_11030"/>
</dbReference>
<organism evidence="1">
    <name type="scientific">Physcomitrium patens</name>
    <name type="common">Spreading-leaved earth moss</name>
    <name type="synonym">Physcomitrella patens</name>
    <dbReference type="NCBI Taxonomy" id="3218"/>
    <lineage>
        <taxon>Eukaryota</taxon>
        <taxon>Viridiplantae</taxon>
        <taxon>Streptophyta</taxon>
        <taxon>Embryophyta</taxon>
        <taxon>Bryophyta</taxon>
        <taxon>Bryophytina</taxon>
        <taxon>Bryopsida</taxon>
        <taxon>Funariidae</taxon>
        <taxon>Funariales</taxon>
        <taxon>Funariaceae</taxon>
        <taxon>Physcomitrium</taxon>
    </lineage>
</organism>
<dbReference type="InParanoid" id="A0A2K1IN30"/>
<reference evidence="2" key="3">
    <citation type="submission" date="2020-12" db="UniProtKB">
        <authorList>
            <consortium name="EnsemblPlants"/>
        </authorList>
    </citation>
    <scope>IDENTIFICATION</scope>
</reference>
<protein>
    <submittedName>
        <fullName evidence="1 2">Uncharacterized protein</fullName>
    </submittedName>
</protein>
<accession>A0A2K1IN30</accession>
<dbReference type="Proteomes" id="UP000006727">
    <property type="component" value="Chromosome 22"/>
</dbReference>
<evidence type="ECO:0000313" key="2">
    <source>
        <dbReference type="EnsemblPlants" id="PAC:32903223.CDS.1"/>
    </source>
</evidence>
<sequence>MKYYRGESGARLRLSKFRRGQGDGVVSTFGLTVWVANSRQLQALVPPPLQQNTTSTPGNVFPCELRLRSENKFLLLWNPSFEPFFTKN</sequence>
<name>A0A2K1IN30_PHYPA</name>
<reference evidence="1 3" key="1">
    <citation type="journal article" date="2008" name="Science">
        <title>The Physcomitrella genome reveals evolutionary insights into the conquest of land by plants.</title>
        <authorList>
            <person name="Rensing S."/>
            <person name="Lang D."/>
            <person name="Zimmer A."/>
            <person name="Terry A."/>
            <person name="Salamov A."/>
            <person name="Shapiro H."/>
            <person name="Nishiyama T."/>
            <person name="Perroud P.-F."/>
            <person name="Lindquist E."/>
            <person name="Kamisugi Y."/>
            <person name="Tanahashi T."/>
            <person name="Sakakibara K."/>
            <person name="Fujita T."/>
            <person name="Oishi K."/>
            <person name="Shin-I T."/>
            <person name="Kuroki Y."/>
            <person name="Toyoda A."/>
            <person name="Suzuki Y."/>
            <person name="Hashimoto A."/>
            <person name="Yamaguchi K."/>
            <person name="Sugano A."/>
            <person name="Kohara Y."/>
            <person name="Fujiyama A."/>
            <person name="Anterola A."/>
            <person name="Aoki S."/>
            <person name="Ashton N."/>
            <person name="Barbazuk W.B."/>
            <person name="Barker E."/>
            <person name="Bennetzen J."/>
            <person name="Bezanilla M."/>
            <person name="Blankenship R."/>
            <person name="Cho S.H."/>
            <person name="Dutcher S."/>
            <person name="Estelle M."/>
            <person name="Fawcett J.A."/>
            <person name="Gundlach H."/>
            <person name="Hanada K."/>
            <person name="Heyl A."/>
            <person name="Hicks K.A."/>
            <person name="Hugh J."/>
            <person name="Lohr M."/>
            <person name="Mayer K."/>
            <person name="Melkozernov A."/>
            <person name="Murata T."/>
            <person name="Nelson D."/>
            <person name="Pils B."/>
            <person name="Prigge M."/>
            <person name="Reiss B."/>
            <person name="Renner T."/>
            <person name="Rombauts S."/>
            <person name="Rushton P."/>
            <person name="Sanderfoot A."/>
            <person name="Schween G."/>
            <person name="Shiu S.-H."/>
            <person name="Stueber K."/>
            <person name="Theodoulou F.L."/>
            <person name="Tu H."/>
            <person name="Van de Peer Y."/>
            <person name="Verrier P.J."/>
            <person name="Waters E."/>
            <person name="Wood A."/>
            <person name="Yang L."/>
            <person name="Cove D."/>
            <person name="Cuming A."/>
            <person name="Hasebe M."/>
            <person name="Lucas S."/>
            <person name="Mishler D.B."/>
            <person name="Reski R."/>
            <person name="Grigoriev I."/>
            <person name="Quatrano R.S."/>
            <person name="Boore J.L."/>
        </authorList>
    </citation>
    <scope>NUCLEOTIDE SEQUENCE [LARGE SCALE GENOMIC DNA]</scope>
    <source>
        <strain evidence="2 3">cv. Gransden 2004</strain>
    </source>
</reference>
<dbReference type="AlphaFoldDB" id="A0A2K1IN30"/>
<reference evidence="1 3" key="2">
    <citation type="journal article" date="2018" name="Plant J.">
        <title>The Physcomitrella patens chromosome-scale assembly reveals moss genome structure and evolution.</title>
        <authorList>
            <person name="Lang D."/>
            <person name="Ullrich K.K."/>
            <person name="Murat F."/>
            <person name="Fuchs J."/>
            <person name="Jenkins J."/>
            <person name="Haas F.B."/>
            <person name="Piednoel M."/>
            <person name="Gundlach H."/>
            <person name="Van Bel M."/>
            <person name="Meyberg R."/>
            <person name="Vives C."/>
            <person name="Morata J."/>
            <person name="Symeonidi A."/>
            <person name="Hiss M."/>
            <person name="Muchero W."/>
            <person name="Kamisugi Y."/>
            <person name="Saleh O."/>
            <person name="Blanc G."/>
            <person name="Decker E.L."/>
            <person name="van Gessel N."/>
            <person name="Grimwood J."/>
            <person name="Hayes R.D."/>
            <person name="Graham S.W."/>
            <person name="Gunter L.E."/>
            <person name="McDaniel S.F."/>
            <person name="Hoernstein S.N.W."/>
            <person name="Larsson A."/>
            <person name="Li F.W."/>
            <person name="Perroud P.F."/>
            <person name="Phillips J."/>
            <person name="Ranjan P."/>
            <person name="Rokshar D.S."/>
            <person name="Rothfels C.J."/>
            <person name="Schneider L."/>
            <person name="Shu S."/>
            <person name="Stevenson D.W."/>
            <person name="Thummler F."/>
            <person name="Tillich M."/>
            <person name="Villarreal Aguilar J.C."/>
            <person name="Widiez T."/>
            <person name="Wong G.K."/>
            <person name="Wymore A."/>
            <person name="Zhang Y."/>
            <person name="Zimmer A.D."/>
            <person name="Quatrano R.S."/>
            <person name="Mayer K.F.X."/>
            <person name="Goodstein D."/>
            <person name="Casacuberta J.M."/>
            <person name="Vandepoele K."/>
            <person name="Reski R."/>
            <person name="Cuming A.C."/>
            <person name="Tuskan G.A."/>
            <person name="Maumus F."/>
            <person name="Salse J."/>
            <person name="Schmutz J."/>
            <person name="Rensing S.A."/>
        </authorList>
    </citation>
    <scope>NUCLEOTIDE SEQUENCE [LARGE SCALE GENOMIC DNA]</scope>
    <source>
        <strain evidence="2 3">cv. Gransden 2004</strain>
    </source>
</reference>
<dbReference type="PaxDb" id="3218-PP1S121_39V6.1"/>
<proteinExistence type="predicted"/>
<evidence type="ECO:0000313" key="1">
    <source>
        <dbReference type="EMBL" id="PNR30683.1"/>
    </source>
</evidence>
<gene>
    <name evidence="1" type="ORF">PHYPA_026999</name>
</gene>
<keyword evidence="3" id="KW-1185">Reference proteome</keyword>
<dbReference type="EMBL" id="ABEU02000022">
    <property type="protein sequence ID" value="PNR30683.1"/>
    <property type="molecule type" value="Genomic_DNA"/>
</dbReference>
<dbReference type="EnsemblPlants" id="Pp3c22_11030V3.1">
    <property type="protein sequence ID" value="PAC:32903223.CDS.1"/>
    <property type="gene ID" value="Pp3c22_11030"/>
</dbReference>
<evidence type="ECO:0000313" key="3">
    <source>
        <dbReference type="Proteomes" id="UP000006727"/>
    </source>
</evidence>